<comment type="caution">
    <text evidence="3">The sequence shown here is derived from an EMBL/GenBank/DDBJ whole genome shotgun (WGS) entry which is preliminary data.</text>
</comment>
<feature type="compositionally biased region" description="Basic and acidic residues" evidence="2">
    <location>
        <begin position="13"/>
        <end position="25"/>
    </location>
</feature>
<dbReference type="Gene3D" id="1.10.287.110">
    <property type="entry name" value="DnaJ domain"/>
    <property type="match status" value="1"/>
</dbReference>
<feature type="coiled-coil region" evidence="1">
    <location>
        <begin position="282"/>
        <end position="309"/>
    </location>
</feature>
<accession>A0A3P1BRY5</accession>
<reference evidence="3 4" key="1">
    <citation type="submission" date="2018-11" db="EMBL/GenBank/DDBJ databases">
        <authorList>
            <person name="Zhou Z."/>
            <person name="Wang G."/>
        </authorList>
    </citation>
    <scope>NUCLEOTIDE SEQUENCE [LARGE SCALE GENOMIC DNA]</scope>
    <source>
        <strain evidence="3 4">KCTC52004</strain>
    </source>
</reference>
<feature type="coiled-coil region" evidence="1">
    <location>
        <begin position="27"/>
        <end position="54"/>
    </location>
</feature>
<feature type="compositionally biased region" description="Basic and acidic residues" evidence="2">
    <location>
        <begin position="164"/>
        <end position="192"/>
    </location>
</feature>
<evidence type="ECO:0000313" key="4">
    <source>
        <dbReference type="Proteomes" id="UP000271925"/>
    </source>
</evidence>
<dbReference type="AlphaFoldDB" id="A0A3P1BRY5"/>
<evidence type="ECO:0000256" key="1">
    <source>
        <dbReference type="SAM" id="Coils"/>
    </source>
</evidence>
<keyword evidence="4" id="KW-1185">Reference proteome</keyword>
<feature type="region of interest" description="Disordered" evidence="2">
    <location>
        <begin position="1"/>
        <end position="25"/>
    </location>
</feature>
<dbReference type="SUPFAM" id="SSF46565">
    <property type="entry name" value="Chaperone J-domain"/>
    <property type="match status" value="1"/>
</dbReference>
<protein>
    <recommendedName>
        <fullName evidence="5">J domain-containing protein</fullName>
    </recommendedName>
</protein>
<dbReference type="RefSeq" id="WP_124873965.1">
    <property type="nucleotide sequence ID" value="NZ_RQJO01000008.1"/>
</dbReference>
<evidence type="ECO:0000313" key="3">
    <source>
        <dbReference type="EMBL" id="RRB03840.1"/>
    </source>
</evidence>
<dbReference type="OrthoDB" id="114754at2"/>
<evidence type="ECO:0008006" key="5">
    <source>
        <dbReference type="Google" id="ProtNLM"/>
    </source>
</evidence>
<sequence length="376" mass="43972">MAQQHQQVIRIGSAKDKDNLSKPQKEFNRLTRKIETLEKDLVDYREAATRIQQRIQKDLVPLQTEYGQQRANLVRTFDRAYESGAFKANERKKLADIILNLTFDLISEHGLDELKPIYDKYDPDGYDATNAEADGLASDTLKQMYSAMFGVKFDDDADVSSPEKLAEQLRQKLEEQQASHEEQQRQNAERRAQRPKTKKQLERDAKKETEERSITKAVRTVYMDLVKAFHPDREPDEEEKVRKTEVMHRITEAYEKSDLLALLRLQLEYNRIDQNHLETLAEEQLKYYNKILKEQAKELEEQLYSLQSQFSSMSGQPFYVVSSPVALEFSFKSDVQELKRSIKNLKNDLKAFQDDAVLKQWLKSYRIQKAGDFDGF</sequence>
<keyword evidence="1" id="KW-0175">Coiled coil</keyword>
<proteinExistence type="predicted"/>
<evidence type="ECO:0000256" key="2">
    <source>
        <dbReference type="SAM" id="MobiDB-lite"/>
    </source>
</evidence>
<organism evidence="3 4">
    <name type="scientific">Larkinella rosea</name>
    <dbReference type="NCBI Taxonomy" id="2025312"/>
    <lineage>
        <taxon>Bacteria</taxon>
        <taxon>Pseudomonadati</taxon>
        <taxon>Bacteroidota</taxon>
        <taxon>Cytophagia</taxon>
        <taxon>Cytophagales</taxon>
        <taxon>Spirosomataceae</taxon>
        <taxon>Larkinella</taxon>
    </lineage>
</organism>
<dbReference type="InterPro" id="IPR036869">
    <property type="entry name" value="J_dom_sf"/>
</dbReference>
<gene>
    <name evidence="3" type="ORF">EHT25_09890</name>
</gene>
<name>A0A3P1BRY5_9BACT</name>
<feature type="compositionally biased region" description="Basic and acidic residues" evidence="2">
    <location>
        <begin position="199"/>
        <end position="212"/>
    </location>
</feature>
<dbReference type="EMBL" id="RQJO01000008">
    <property type="protein sequence ID" value="RRB03840.1"/>
    <property type="molecule type" value="Genomic_DNA"/>
</dbReference>
<dbReference type="Proteomes" id="UP000271925">
    <property type="component" value="Unassembled WGS sequence"/>
</dbReference>
<feature type="region of interest" description="Disordered" evidence="2">
    <location>
        <begin position="160"/>
        <end position="212"/>
    </location>
</feature>